<gene>
    <name evidence="2" type="ORF">SAMN05216325_10328</name>
</gene>
<keyword evidence="1" id="KW-0812">Transmembrane</keyword>
<feature type="transmembrane region" description="Helical" evidence="1">
    <location>
        <begin position="6"/>
        <end position="24"/>
    </location>
</feature>
<dbReference type="STRING" id="917.SAMN05216326_12626"/>
<proteinExistence type="predicted"/>
<evidence type="ECO:0000256" key="1">
    <source>
        <dbReference type="SAM" id="Phobius"/>
    </source>
</evidence>
<keyword evidence="1" id="KW-1133">Transmembrane helix</keyword>
<evidence type="ECO:0000313" key="3">
    <source>
        <dbReference type="Proteomes" id="UP000199459"/>
    </source>
</evidence>
<dbReference type="Pfam" id="PF14334">
    <property type="entry name" value="DUF4390"/>
    <property type="match status" value="1"/>
</dbReference>
<evidence type="ECO:0000313" key="2">
    <source>
        <dbReference type="EMBL" id="SEM84466.1"/>
    </source>
</evidence>
<dbReference type="EMBL" id="FOCP01000003">
    <property type="protein sequence ID" value="SEM84466.1"/>
    <property type="molecule type" value="Genomic_DNA"/>
</dbReference>
<organism evidence="2 3">
    <name type="scientific">Nitrosomonas marina</name>
    <dbReference type="NCBI Taxonomy" id="917"/>
    <lineage>
        <taxon>Bacteria</taxon>
        <taxon>Pseudomonadati</taxon>
        <taxon>Pseudomonadota</taxon>
        <taxon>Betaproteobacteria</taxon>
        <taxon>Nitrosomonadales</taxon>
        <taxon>Nitrosomonadaceae</taxon>
        <taxon>Nitrosomonas</taxon>
    </lineage>
</organism>
<sequence>MKWHGFASLIIIMISGTCFFYTANSHAYGSIQVRSFKLAAVDSGYTVSINSAIELNPTLEQALEKGVVLYFVNKFTLVESRWYWFDKEVARIKTRTGLRYHALTRRYILSDHTFSRSYTTLQDALVALQRLRDHPLTIYHELRSNVQYNATLRLWLDLTRMPKPFQVEALGSSAWNLSSDRLEWRMVLPTPDQPFSISVQQ</sequence>
<evidence type="ECO:0008006" key="4">
    <source>
        <dbReference type="Google" id="ProtNLM"/>
    </source>
</evidence>
<dbReference type="RefSeq" id="WP_245738803.1">
    <property type="nucleotide sequence ID" value="NZ_FOCP01000003.1"/>
</dbReference>
<keyword evidence="1" id="KW-0472">Membrane</keyword>
<reference evidence="2 3" key="1">
    <citation type="submission" date="2016-10" db="EMBL/GenBank/DDBJ databases">
        <authorList>
            <person name="de Groot N.N."/>
        </authorList>
    </citation>
    <scope>NUCLEOTIDE SEQUENCE [LARGE SCALE GENOMIC DNA]</scope>
    <source>
        <strain evidence="2 3">Nm22</strain>
    </source>
</reference>
<name>A0A1H8BNV2_9PROT</name>
<dbReference type="AlphaFoldDB" id="A0A1H8BNV2"/>
<protein>
    <recommendedName>
        <fullName evidence="4">DUF4390 domain-containing protein</fullName>
    </recommendedName>
</protein>
<dbReference type="Proteomes" id="UP000199459">
    <property type="component" value="Unassembled WGS sequence"/>
</dbReference>
<accession>A0A1H8BNV2</accession>
<dbReference type="InterPro" id="IPR025500">
    <property type="entry name" value="DUF4390"/>
</dbReference>